<feature type="non-terminal residue" evidence="4">
    <location>
        <position position="247"/>
    </location>
</feature>
<feature type="transmembrane region" description="Helical" evidence="2">
    <location>
        <begin position="89"/>
        <end position="109"/>
    </location>
</feature>
<feature type="chain" id="PRO_5032442787" evidence="3">
    <location>
        <begin position="29"/>
        <end position="247"/>
    </location>
</feature>
<dbReference type="Proteomes" id="UP000626109">
    <property type="component" value="Unassembled WGS sequence"/>
</dbReference>
<sequence length="247" mass="26166">AQQFDRIGTTSILLVVVVLCCCCSQSELQSEFARIPGQRIMTQQLSLTTQGYEHVGEEVTSPRNVRDVGQPLTSTASSGSMCTLRRAKCLAAAAVVGFLGLLATLAVLGRSGMSPVSFNPDGTMQLVGELGDVCRPGNQNFVLQTSLDYTLIAKGGQTGGTANDDFKGNKRERIVRTQAQIVSDASSGDIGPRAFHNHRASLESASCREGLVCQTSPGHHRARCCAAPTTPDSPAPPTNSNSILEMR</sequence>
<feature type="compositionally biased region" description="Low complexity" evidence="1">
    <location>
        <begin position="238"/>
        <end position="247"/>
    </location>
</feature>
<evidence type="ECO:0000256" key="1">
    <source>
        <dbReference type="SAM" id="MobiDB-lite"/>
    </source>
</evidence>
<protein>
    <submittedName>
        <fullName evidence="4">Uncharacterized protein</fullName>
    </submittedName>
</protein>
<accession>A0A813LA78</accession>
<evidence type="ECO:0000256" key="3">
    <source>
        <dbReference type="SAM" id="SignalP"/>
    </source>
</evidence>
<keyword evidence="3" id="KW-0732">Signal</keyword>
<reference evidence="4" key="1">
    <citation type="submission" date="2021-02" db="EMBL/GenBank/DDBJ databases">
        <authorList>
            <person name="Dougan E. K."/>
            <person name="Rhodes N."/>
            <person name="Thang M."/>
            <person name="Chan C."/>
        </authorList>
    </citation>
    <scope>NUCLEOTIDE SEQUENCE</scope>
</reference>
<gene>
    <name evidence="4" type="ORF">PGLA2088_LOCUS42747</name>
</gene>
<comment type="caution">
    <text evidence="4">The sequence shown here is derived from an EMBL/GenBank/DDBJ whole genome shotgun (WGS) entry which is preliminary data.</text>
</comment>
<feature type="region of interest" description="Disordered" evidence="1">
    <location>
        <begin position="227"/>
        <end position="247"/>
    </location>
</feature>
<proteinExistence type="predicted"/>
<keyword evidence="2" id="KW-1133">Transmembrane helix</keyword>
<evidence type="ECO:0000313" key="4">
    <source>
        <dbReference type="EMBL" id="CAE8722767.1"/>
    </source>
</evidence>
<evidence type="ECO:0000313" key="5">
    <source>
        <dbReference type="Proteomes" id="UP000626109"/>
    </source>
</evidence>
<name>A0A813LA78_POLGL</name>
<organism evidence="4 5">
    <name type="scientific">Polarella glacialis</name>
    <name type="common">Dinoflagellate</name>
    <dbReference type="NCBI Taxonomy" id="89957"/>
    <lineage>
        <taxon>Eukaryota</taxon>
        <taxon>Sar</taxon>
        <taxon>Alveolata</taxon>
        <taxon>Dinophyceae</taxon>
        <taxon>Suessiales</taxon>
        <taxon>Suessiaceae</taxon>
        <taxon>Polarella</taxon>
    </lineage>
</organism>
<evidence type="ECO:0000256" key="2">
    <source>
        <dbReference type="SAM" id="Phobius"/>
    </source>
</evidence>
<dbReference type="AlphaFoldDB" id="A0A813LA78"/>
<dbReference type="EMBL" id="CAJNNW010034456">
    <property type="protein sequence ID" value="CAE8722767.1"/>
    <property type="molecule type" value="Genomic_DNA"/>
</dbReference>
<keyword evidence="2" id="KW-0472">Membrane</keyword>
<feature type="signal peptide" evidence="3">
    <location>
        <begin position="1"/>
        <end position="28"/>
    </location>
</feature>
<keyword evidence="2" id="KW-0812">Transmembrane</keyword>